<evidence type="ECO:0000313" key="6">
    <source>
        <dbReference type="Proteomes" id="UP000240830"/>
    </source>
</evidence>
<keyword evidence="2 3" id="KW-0129">CBS domain</keyword>
<feature type="domain" description="CBS" evidence="4">
    <location>
        <begin position="65"/>
        <end position="123"/>
    </location>
</feature>
<accession>A0A2H9TH80</accession>
<dbReference type="InterPro" id="IPR000644">
    <property type="entry name" value="CBS_dom"/>
</dbReference>
<organism evidence="5 6">
    <name type="scientific">Paramicrosporidium saccamoebae</name>
    <dbReference type="NCBI Taxonomy" id="1246581"/>
    <lineage>
        <taxon>Eukaryota</taxon>
        <taxon>Fungi</taxon>
        <taxon>Fungi incertae sedis</taxon>
        <taxon>Cryptomycota</taxon>
        <taxon>Cryptomycota incertae sedis</taxon>
        <taxon>Paramicrosporidium</taxon>
    </lineage>
</organism>
<feature type="domain" description="CBS" evidence="4">
    <location>
        <begin position="200"/>
        <end position="257"/>
    </location>
</feature>
<name>A0A2H9TH80_9FUNG</name>
<evidence type="ECO:0000256" key="2">
    <source>
        <dbReference type="ARBA" id="ARBA00023122"/>
    </source>
</evidence>
<dbReference type="GO" id="GO:0042149">
    <property type="term" value="P:cellular response to glucose starvation"/>
    <property type="evidence" value="ECO:0007669"/>
    <property type="project" value="TreeGrafter"/>
</dbReference>
<evidence type="ECO:0000256" key="1">
    <source>
        <dbReference type="ARBA" id="ARBA00022737"/>
    </source>
</evidence>
<keyword evidence="1" id="KW-0677">Repeat</keyword>
<comment type="caution">
    <text evidence="5">The sequence shown here is derived from an EMBL/GenBank/DDBJ whole genome shotgun (WGS) entry which is preliminary data.</text>
</comment>
<feature type="non-terminal residue" evidence="5">
    <location>
        <position position="1"/>
    </location>
</feature>
<protein>
    <recommendedName>
        <fullName evidence="4">CBS domain-containing protein</fullName>
    </recommendedName>
</protein>
<proteinExistence type="predicted"/>
<dbReference type="AlphaFoldDB" id="A0A2H9TH80"/>
<gene>
    <name evidence="5" type="ORF">PSACC_03061</name>
</gene>
<dbReference type="SMART" id="SM00116">
    <property type="entry name" value="CBS"/>
    <property type="match status" value="3"/>
</dbReference>
<dbReference type="InterPro" id="IPR046342">
    <property type="entry name" value="CBS_dom_sf"/>
</dbReference>
<dbReference type="CDD" id="cd02205">
    <property type="entry name" value="CBS_pair_SF"/>
    <property type="match status" value="2"/>
</dbReference>
<evidence type="ECO:0000259" key="4">
    <source>
        <dbReference type="PROSITE" id="PS51371"/>
    </source>
</evidence>
<dbReference type="Proteomes" id="UP000240830">
    <property type="component" value="Unassembled WGS sequence"/>
</dbReference>
<sequence length="261" mass="28801">CLVGHGISSAPVYNNETGEYVGMLDYRDIVDFVLTVFHKKRMEPITENESVGISDIVHRATAGETIPTEAIVVMTQSSLQAVIEIFSSNLGIHRINVMNSDGRVQGLLSKTDVVRFLLSKIDVFGEDAKKTLEEAGLGKGPLISVAATATVLEALERMSEYSISSIPFIFQHNRFSRLWLTCSNFISLALSQKGLENAGQDSYPVFDVNSSVTVEKVMQKLLATKTHRIWVVNAQAQLEGVLSMTDIIRYLCKSDQLKVSE</sequence>
<evidence type="ECO:0000256" key="3">
    <source>
        <dbReference type="PROSITE-ProRule" id="PRU00703"/>
    </source>
</evidence>
<dbReference type="PANTHER" id="PTHR13780">
    <property type="entry name" value="AMP-ACTIVATED PROTEIN KINASE, GAMMA REGULATORY SUBUNIT"/>
    <property type="match status" value="1"/>
</dbReference>
<dbReference type="GO" id="GO:0004865">
    <property type="term" value="F:protein serine/threonine phosphatase inhibitor activity"/>
    <property type="evidence" value="ECO:0007669"/>
    <property type="project" value="TreeGrafter"/>
</dbReference>
<dbReference type="OrthoDB" id="449052at2759"/>
<dbReference type="InterPro" id="IPR050511">
    <property type="entry name" value="AMPK_gamma/SDS23_families"/>
</dbReference>
<dbReference type="Pfam" id="PF00571">
    <property type="entry name" value="CBS"/>
    <property type="match status" value="4"/>
</dbReference>
<dbReference type="SUPFAM" id="SSF54631">
    <property type="entry name" value="CBS-domain pair"/>
    <property type="match status" value="2"/>
</dbReference>
<dbReference type="PROSITE" id="PS51371">
    <property type="entry name" value="CBS"/>
    <property type="match status" value="2"/>
</dbReference>
<dbReference type="STRING" id="1246581.A0A2H9TH80"/>
<keyword evidence="6" id="KW-1185">Reference proteome</keyword>
<dbReference type="EMBL" id="MTSL01000190">
    <property type="protein sequence ID" value="PJF17114.1"/>
    <property type="molecule type" value="Genomic_DNA"/>
</dbReference>
<reference evidence="5 6" key="1">
    <citation type="submission" date="2016-10" db="EMBL/GenBank/DDBJ databases">
        <title>The genome of Paramicrosporidium saccamoebae is the missing link in understanding Cryptomycota and Microsporidia evolution.</title>
        <authorList>
            <person name="Quandt C.A."/>
            <person name="Beaudet D."/>
            <person name="Corsaro D."/>
            <person name="Michel R."/>
            <person name="Corradi N."/>
            <person name="James T."/>
        </authorList>
    </citation>
    <scope>NUCLEOTIDE SEQUENCE [LARGE SCALE GENOMIC DNA]</scope>
    <source>
        <strain evidence="5 6">KSL3</strain>
    </source>
</reference>
<dbReference type="PANTHER" id="PTHR13780:SF36">
    <property type="entry name" value="CBS DOMAIN-CONTAINING PROTEIN"/>
    <property type="match status" value="1"/>
</dbReference>
<evidence type="ECO:0000313" key="5">
    <source>
        <dbReference type="EMBL" id="PJF17114.1"/>
    </source>
</evidence>
<dbReference type="Gene3D" id="3.10.580.10">
    <property type="entry name" value="CBS-domain"/>
    <property type="match status" value="2"/>
</dbReference>